<keyword evidence="2" id="KW-1185">Reference proteome</keyword>
<comment type="caution">
    <text evidence="1">The sequence shown here is derived from an EMBL/GenBank/DDBJ whole genome shotgun (WGS) entry which is preliminary data.</text>
</comment>
<gene>
    <name evidence="1" type="ORF">MLD38_000740</name>
</gene>
<accession>A0ACB9SG03</accession>
<evidence type="ECO:0000313" key="2">
    <source>
        <dbReference type="Proteomes" id="UP001057402"/>
    </source>
</evidence>
<dbReference type="EMBL" id="CM042880">
    <property type="protein sequence ID" value="KAI4388413.1"/>
    <property type="molecule type" value="Genomic_DNA"/>
</dbReference>
<evidence type="ECO:0000313" key="1">
    <source>
        <dbReference type="EMBL" id="KAI4388413.1"/>
    </source>
</evidence>
<proteinExistence type="predicted"/>
<sequence>MAFRRPLLRCLLDLGRNPVPALKLTRRTPGYHSAPRLPPELLSLPLGEKLRETLRRVDGHSPAPPPLLPQMPLDRGRFSVEDARKLLRATRLEMLKGKLRSIRSSTISYDEFLRICDEAGDDHEKGAELARTLDKSGNVIVLRDVVILRPEQVAKFMETLVYRSLAMPNDPRRGELDRLEREKARIDQRARAQVWTELYCGLGLLVAQTAGFMRLTFWELSWDVMEPICFFTASVHFAVAYCFFLRTSTEPSFEGYFRRRFLTKQRKMMDAHKFDVVRYRELRRAFYLDTGRASGPALA</sequence>
<organism evidence="1 2">
    <name type="scientific">Melastoma candidum</name>
    <dbReference type="NCBI Taxonomy" id="119954"/>
    <lineage>
        <taxon>Eukaryota</taxon>
        <taxon>Viridiplantae</taxon>
        <taxon>Streptophyta</taxon>
        <taxon>Embryophyta</taxon>
        <taxon>Tracheophyta</taxon>
        <taxon>Spermatophyta</taxon>
        <taxon>Magnoliopsida</taxon>
        <taxon>eudicotyledons</taxon>
        <taxon>Gunneridae</taxon>
        <taxon>Pentapetalae</taxon>
        <taxon>rosids</taxon>
        <taxon>malvids</taxon>
        <taxon>Myrtales</taxon>
        <taxon>Melastomataceae</taxon>
        <taxon>Melastomatoideae</taxon>
        <taxon>Melastomateae</taxon>
        <taxon>Melastoma</taxon>
    </lineage>
</organism>
<protein>
    <submittedName>
        <fullName evidence="1">Uncharacterized protein</fullName>
    </submittedName>
</protein>
<reference evidence="2" key="1">
    <citation type="journal article" date="2023" name="Front. Plant Sci.">
        <title>Chromosomal-level genome assembly of Melastoma candidum provides insights into trichome evolution.</title>
        <authorList>
            <person name="Zhong Y."/>
            <person name="Wu W."/>
            <person name="Sun C."/>
            <person name="Zou P."/>
            <person name="Liu Y."/>
            <person name="Dai S."/>
            <person name="Zhou R."/>
        </authorList>
    </citation>
    <scope>NUCLEOTIDE SEQUENCE [LARGE SCALE GENOMIC DNA]</scope>
</reference>
<dbReference type="Proteomes" id="UP001057402">
    <property type="component" value="Chromosome 1"/>
</dbReference>
<name>A0ACB9SG03_9MYRT</name>